<evidence type="ECO:0000259" key="2">
    <source>
        <dbReference type="PROSITE" id="PS52045"/>
    </source>
</evidence>
<protein>
    <recommendedName>
        <fullName evidence="2">Neprosin PEP catalytic domain-containing protein</fullName>
    </recommendedName>
</protein>
<dbReference type="OrthoDB" id="581543at2759"/>
<reference evidence="3" key="1">
    <citation type="submission" date="2021-03" db="EMBL/GenBank/DDBJ databases">
        <authorList>
            <person name="Li Z."/>
            <person name="Yang C."/>
        </authorList>
    </citation>
    <scope>NUCLEOTIDE SEQUENCE</scope>
    <source>
        <strain evidence="3">Dzin_1.0</strain>
        <tissue evidence="3">Leaf</tissue>
    </source>
</reference>
<dbReference type="Gene3D" id="3.90.1320.10">
    <property type="entry name" value="Outer-capsid protein sigma 3, large lobe"/>
    <property type="match status" value="1"/>
</dbReference>
<name>A0A9D5HU48_9LILI</name>
<evidence type="ECO:0000256" key="1">
    <source>
        <dbReference type="SAM" id="SignalP"/>
    </source>
</evidence>
<gene>
    <name evidence="3" type="ORF">J5N97_007022</name>
</gene>
<dbReference type="PROSITE" id="PS52045">
    <property type="entry name" value="NEPROSIN_PEP_CD"/>
    <property type="match status" value="1"/>
</dbReference>
<reference evidence="3" key="2">
    <citation type="journal article" date="2022" name="Hortic Res">
        <title>The genome of Dioscorea zingiberensis sheds light on the biosynthesis, origin and evolution of the medicinally important diosgenin saponins.</title>
        <authorList>
            <person name="Li Y."/>
            <person name="Tan C."/>
            <person name="Li Z."/>
            <person name="Guo J."/>
            <person name="Li S."/>
            <person name="Chen X."/>
            <person name="Wang C."/>
            <person name="Dai X."/>
            <person name="Yang H."/>
            <person name="Song W."/>
            <person name="Hou L."/>
            <person name="Xu J."/>
            <person name="Tong Z."/>
            <person name="Xu A."/>
            <person name="Yuan X."/>
            <person name="Wang W."/>
            <person name="Yang Q."/>
            <person name="Chen L."/>
            <person name="Sun Z."/>
            <person name="Wang K."/>
            <person name="Pan B."/>
            <person name="Chen J."/>
            <person name="Bao Y."/>
            <person name="Liu F."/>
            <person name="Qi X."/>
            <person name="Gang D.R."/>
            <person name="Wen J."/>
            <person name="Li J."/>
        </authorList>
    </citation>
    <scope>NUCLEOTIDE SEQUENCE</scope>
    <source>
        <strain evidence="3">Dzin_1.0</strain>
    </source>
</reference>
<dbReference type="InterPro" id="IPR053168">
    <property type="entry name" value="Glutamic_endopeptidase"/>
</dbReference>
<comment type="caution">
    <text evidence="3">The sequence shown here is derived from an EMBL/GenBank/DDBJ whole genome shotgun (WGS) entry which is preliminary data.</text>
</comment>
<dbReference type="EMBL" id="JAGGNH010000001">
    <property type="protein sequence ID" value="KAJ0988666.1"/>
    <property type="molecule type" value="Genomic_DNA"/>
</dbReference>
<evidence type="ECO:0000313" key="3">
    <source>
        <dbReference type="EMBL" id="KAJ0988666.1"/>
    </source>
</evidence>
<feature type="chain" id="PRO_5038582691" description="Neprosin PEP catalytic domain-containing protein" evidence="1">
    <location>
        <begin position="28"/>
        <end position="300"/>
    </location>
</feature>
<accession>A0A9D5HU48</accession>
<organism evidence="3 4">
    <name type="scientific">Dioscorea zingiberensis</name>
    <dbReference type="NCBI Taxonomy" id="325984"/>
    <lineage>
        <taxon>Eukaryota</taxon>
        <taxon>Viridiplantae</taxon>
        <taxon>Streptophyta</taxon>
        <taxon>Embryophyta</taxon>
        <taxon>Tracheophyta</taxon>
        <taxon>Spermatophyta</taxon>
        <taxon>Magnoliopsida</taxon>
        <taxon>Liliopsida</taxon>
        <taxon>Dioscoreales</taxon>
        <taxon>Dioscoreaceae</taxon>
        <taxon>Dioscorea</taxon>
    </lineage>
</organism>
<sequence length="300" mass="32714">MMPEVLFYGLTLLCFSLNLASDYRVQAMPLDEANLGGVVNGPKLYPSESSPRVKHSAGYYLGFDKLYHGAKATISVYGIPDIKPDQSSAAAIWLSNTDAGGLLNEIVIGWHVHPSLYNDTKTHLFALWTTDGYKTSCYNLACGVFVSFDPKKFTLGSVIDEVSTYGGQQHDITLRIHKDKYAGNWWVSYGPSGEPDDLTPVGYLPGSIFQSLINNASVVIFGGRTAYPQGSSGPAMGSGHFPSEGWKKAALFENIKAVGEDFRFYPPDGAVPFRDKQDCYDVGDLRKSKFFFGGPAGCVK</sequence>
<proteinExistence type="predicted"/>
<feature type="signal peptide" evidence="1">
    <location>
        <begin position="1"/>
        <end position="27"/>
    </location>
</feature>
<feature type="domain" description="Neprosin PEP catalytic" evidence="2">
    <location>
        <begin position="47"/>
        <end position="299"/>
    </location>
</feature>
<dbReference type="InterPro" id="IPR004314">
    <property type="entry name" value="Neprosin"/>
</dbReference>
<dbReference type="AlphaFoldDB" id="A0A9D5HU48"/>
<dbReference type="PANTHER" id="PTHR31589:SF223">
    <property type="entry name" value="PROTEIN, PUTATIVE (DUF239)-RELATED"/>
    <property type="match status" value="1"/>
</dbReference>
<evidence type="ECO:0000313" key="4">
    <source>
        <dbReference type="Proteomes" id="UP001085076"/>
    </source>
</evidence>
<dbReference type="Pfam" id="PF03080">
    <property type="entry name" value="Neprosin"/>
    <property type="match status" value="1"/>
</dbReference>
<keyword evidence="1" id="KW-0732">Signal</keyword>
<keyword evidence="4" id="KW-1185">Reference proteome</keyword>
<dbReference type="Proteomes" id="UP001085076">
    <property type="component" value="Miscellaneous, Linkage group lg01"/>
</dbReference>
<dbReference type="PANTHER" id="PTHR31589">
    <property type="entry name" value="PROTEIN, PUTATIVE (DUF239)-RELATED-RELATED"/>
    <property type="match status" value="1"/>
</dbReference>